<gene>
    <name evidence="2" type="ORF">BDD16_004182</name>
</gene>
<dbReference type="RefSeq" id="WP_179635737.1">
    <property type="nucleotide sequence ID" value="NZ_CAXYYM010000073.1"/>
</dbReference>
<feature type="domain" description="Beta-lactamase hydrolase-like protein phosphatase-like" evidence="1">
    <location>
        <begin position="10"/>
        <end position="115"/>
    </location>
</feature>
<dbReference type="EMBL" id="JACCFH010000001">
    <property type="protein sequence ID" value="NYG35196.1"/>
    <property type="molecule type" value="Genomic_DNA"/>
</dbReference>
<evidence type="ECO:0000313" key="2">
    <source>
        <dbReference type="EMBL" id="NYG35196.1"/>
    </source>
</evidence>
<dbReference type="InterPro" id="IPR005939">
    <property type="entry name" value="BLH_phosphatase-like"/>
</dbReference>
<reference evidence="2 3" key="1">
    <citation type="submission" date="2020-07" db="EMBL/GenBank/DDBJ databases">
        <title>Genomic Encyclopedia of Archaeal and Bacterial Type Strains, Phase II (KMG-II): from individual species to whole genera.</title>
        <authorList>
            <person name="Goeker M."/>
        </authorList>
    </citation>
    <scope>NUCLEOTIDE SEQUENCE [LARGE SCALE GENOMIC DNA]</scope>
    <source>
        <strain evidence="2 3">DSM 21226</strain>
    </source>
</reference>
<dbReference type="InterPro" id="IPR029021">
    <property type="entry name" value="Prot-tyrosine_phosphatase-like"/>
</dbReference>
<dbReference type="Gene3D" id="3.90.190.10">
    <property type="entry name" value="Protein tyrosine phosphatase superfamily"/>
    <property type="match status" value="1"/>
</dbReference>
<keyword evidence="3" id="KW-1185">Reference proteome</keyword>
<dbReference type="GO" id="GO:0016787">
    <property type="term" value="F:hydrolase activity"/>
    <property type="evidence" value="ECO:0007669"/>
    <property type="project" value="InterPro"/>
</dbReference>
<organism evidence="2 3">
    <name type="scientific">Sphaerotilus montanus</name>
    <dbReference type="NCBI Taxonomy" id="522889"/>
    <lineage>
        <taxon>Bacteria</taxon>
        <taxon>Pseudomonadati</taxon>
        <taxon>Pseudomonadota</taxon>
        <taxon>Betaproteobacteria</taxon>
        <taxon>Burkholderiales</taxon>
        <taxon>Sphaerotilaceae</taxon>
        <taxon>Sphaerotilus</taxon>
    </lineage>
</organism>
<sequence>MSTSLPIQRIAADVCVAPQLAPAAMADVAAAGFRSVVNNRPDFEHGPDQPTSAAVEAAALAAGLQYAHLPVAGGYQSPEEIARFAALIAAMPRPLLCFCRSGARSTRLYLAATQAG</sequence>
<proteinExistence type="predicted"/>
<dbReference type="Proteomes" id="UP000518288">
    <property type="component" value="Unassembled WGS sequence"/>
</dbReference>
<protein>
    <submittedName>
        <fullName evidence="2">Uncharacterized protein (TIGR01244 family)</fullName>
    </submittedName>
</protein>
<dbReference type="Pfam" id="PF04273">
    <property type="entry name" value="BLH_phosphatase"/>
    <property type="match status" value="1"/>
</dbReference>
<comment type="caution">
    <text evidence="2">The sequence shown here is derived from an EMBL/GenBank/DDBJ whole genome shotgun (WGS) entry which is preliminary data.</text>
</comment>
<name>A0A7Y9R0Z7_9BURK</name>
<dbReference type="AlphaFoldDB" id="A0A7Y9R0Z7"/>
<dbReference type="NCBIfam" id="TIGR01244">
    <property type="entry name" value="TIGR01244 family sulfur transferase"/>
    <property type="match status" value="1"/>
</dbReference>
<evidence type="ECO:0000259" key="1">
    <source>
        <dbReference type="Pfam" id="PF04273"/>
    </source>
</evidence>
<accession>A0A7Y9R0Z7</accession>
<evidence type="ECO:0000313" key="3">
    <source>
        <dbReference type="Proteomes" id="UP000518288"/>
    </source>
</evidence>